<dbReference type="RefSeq" id="WP_350279683.1">
    <property type="nucleotide sequence ID" value="NZ_CP158165.1"/>
</dbReference>
<protein>
    <submittedName>
        <fullName evidence="2">Helix-turn-helix transcriptional regulator</fullName>
    </submittedName>
</protein>
<evidence type="ECO:0000259" key="1">
    <source>
        <dbReference type="PROSITE" id="PS50943"/>
    </source>
</evidence>
<dbReference type="InterPro" id="IPR010982">
    <property type="entry name" value="Lambda_DNA-bd_dom_sf"/>
</dbReference>
<dbReference type="Pfam" id="PF19054">
    <property type="entry name" value="DUF5753"/>
    <property type="match status" value="1"/>
</dbReference>
<accession>A0AAU7TJ99</accession>
<dbReference type="Gene3D" id="1.10.260.40">
    <property type="entry name" value="lambda repressor-like DNA-binding domains"/>
    <property type="match status" value="1"/>
</dbReference>
<feature type="domain" description="HTH cro/C1-type" evidence="1">
    <location>
        <begin position="20"/>
        <end position="76"/>
    </location>
</feature>
<dbReference type="SMART" id="SM00530">
    <property type="entry name" value="HTH_XRE"/>
    <property type="match status" value="1"/>
</dbReference>
<proteinExistence type="predicted"/>
<dbReference type="AlphaFoldDB" id="A0AAU7TJ99"/>
<dbReference type="PROSITE" id="PS50943">
    <property type="entry name" value="HTH_CROC1"/>
    <property type="match status" value="1"/>
</dbReference>
<evidence type="ECO:0000313" key="2">
    <source>
        <dbReference type="EMBL" id="XBV26888.1"/>
    </source>
</evidence>
<name>A0AAU7TJ99_9ACTN</name>
<dbReference type="InterPro" id="IPR043917">
    <property type="entry name" value="DUF5753"/>
</dbReference>
<dbReference type="CDD" id="cd00093">
    <property type="entry name" value="HTH_XRE"/>
    <property type="match status" value="1"/>
</dbReference>
<dbReference type="SUPFAM" id="SSF47413">
    <property type="entry name" value="lambda repressor-like DNA-binding domains"/>
    <property type="match status" value="1"/>
</dbReference>
<dbReference type="EMBL" id="CP158165">
    <property type="protein sequence ID" value="XBV26888.1"/>
    <property type="molecule type" value="Genomic_DNA"/>
</dbReference>
<dbReference type="InterPro" id="IPR001387">
    <property type="entry name" value="Cro/C1-type_HTH"/>
</dbReference>
<dbReference type="Pfam" id="PF13560">
    <property type="entry name" value="HTH_31"/>
    <property type="match status" value="1"/>
</dbReference>
<organism evidence="2">
    <name type="scientific">Kribbella sp. HUAS MG21</name>
    <dbReference type="NCBI Taxonomy" id="3160966"/>
    <lineage>
        <taxon>Bacteria</taxon>
        <taxon>Bacillati</taxon>
        <taxon>Actinomycetota</taxon>
        <taxon>Actinomycetes</taxon>
        <taxon>Propionibacteriales</taxon>
        <taxon>Kribbellaceae</taxon>
        <taxon>Kribbella</taxon>
    </lineage>
</organism>
<dbReference type="GO" id="GO:0003677">
    <property type="term" value="F:DNA binding"/>
    <property type="evidence" value="ECO:0007669"/>
    <property type="project" value="InterPro"/>
</dbReference>
<reference evidence="2" key="1">
    <citation type="submission" date="2024-06" db="EMBL/GenBank/DDBJ databases">
        <title>Kribbella sp. strain HUAS MG21 genome sequences.</title>
        <authorList>
            <person name="Mo P."/>
        </authorList>
    </citation>
    <scope>NUCLEOTIDE SEQUENCE</scope>
    <source>
        <strain evidence="2">HUAS MG21</strain>
    </source>
</reference>
<sequence length="285" mass="32126">MSTNPNSAARKVQEALGLRLRNLRKDAGLTGRELAAATGWHFTRISKLEHGTQAPTDQDIRTWCQVCGADDQAADLIAQARAIESMYVEFRRRARSGVKQLMLAFQQTYERAEQFRIYEHSVIPGLFQTADYIRAMLSFWARFLNTDSDVDDAVAARLQRQSIIYESKRRFAVVLEENALRTWFGNAETMAGQLDRLLTVMTLPNVALGIVPSMIEREAVSTTGFWIFDDKLVALETPSASIEVTQPQEIALYASMFDMLRRSALYGPEARALIVRVQGELARSN</sequence>
<gene>
    <name evidence="2" type="ORF">ABN611_10770</name>
</gene>